<dbReference type="RefSeq" id="XP_013890605.1">
    <property type="nucleotide sequence ID" value="XM_014035151.1"/>
</dbReference>
<dbReference type="AlphaFoldDB" id="A0A0D2M7Z6"/>
<evidence type="ECO:0000313" key="2">
    <source>
        <dbReference type="Proteomes" id="UP000054498"/>
    </source>
</evidence>
<dbReference type="GeneID" id="25734132"/>
<dbReference type="KEGG" id="mng:MNEG_16379"/>
<dbReference type="InterPro" id="IPR011604">
    <property type="entry name" value="PDDEXK-like_dom_sf"/>
</dbReference>
<dbReference type="InterPro" id="IPR011335">
    <property type="entry name" value="Restrct_endonuc-II-like"/>
</dbReference>
<dbReference type="OrthoDB" id="421276at2759"/>
<protein>
    <recommendedName>
        <fullName evidence="3">YqaJ viral recombinase domain-containing protein</fullName>
    </recommendedName>
</protein>
<dbReference type="EMBL" id="KK106513">
    <property type="protein sequence ID" value="KIY91585.1"/>
    <property type="molecule type" value="Genomic_DNA"/>
</dbReference>
<dbReference type="STRING" id="145388.A0A0D2M7Z6"/>
<dbReference type="InterPro" id="IPR051703">
    <property type="entry name" value="NF-kappa-B_Signaling_Reg"/>
</dbReference>
<sequence length="216" mass="24150">MLEPESWMAAKGEGVLEIKCPYKASPGKLGRLKLNEYYMHQVQTLMQIHDREWCNLFYWSEEQGSCMAHIKRDRGYWALLHQVMADFWWRHVVPARLALIYGGASEEEVRRRYCPDNIHPYAAQVRALSRRMLEDAPKRYFSPEQTRGEEAWAGIEQRKRDALAALQGNAGNAAGAGSAAGVDAGAPGVPEVEVSEDVLDLADQLAGVAVAELPPQ</sequence>
<organism evidence="1 2">
    <name type="scientific">Monoraphidium neglectum</name>
    <dbReference type="NCBI Taxonomy" id="145388"/>
    <lineage>
        <taxon>Eukaryota</taxon>
        <taxon>Viridiplantae</taxon>
        <taxon>Chlorophyta</taxon>
        <taxon>core chlorophytes</taxon>
        <taxon>Chlorophyceae</taxon>
        <taxon>CS clade</taxon>
        <taxon>Sphaeropleales</taxon>
        <taxon>Selenastraceae</taxon>
        <taxon>Monoraphidium</taxon>
    </lineage>
</organism>
<keyword evidence="2" id="KW-1185">Reference proteome</keyword>
<name>A0A0D2M7Z6_9CHLO</name>
<dbReference type="GO" id="GO:0006281">
    <property type="term" value="P:DNA repair"/>
    <property type="evidence" value="ECO:0007669"/>
    <property type="project" value="UniProtKB-ARBA"/>
</dbReference>
<accession>A0A0D2M7Z6</accession>
<gene>
    <name evidence="1" type="ORF">MNEG_16379</name>
</gene>
<proteinExistence type="predicted"/>
<dbReference type="Gene3D" id="3.90.320.10">
    <property type="match status" value="1"/>
</dbReference>
<dbReference type="PANTHER" id="PTHR46609:SF6">
    <property type="entry name" value="EXONUCLEASE, PHAGE-TYPE_RECB, C-TERMINAL DOMAIN-CONTAINING PROTEIN-RELATED"/>
    <property type="match status" value="1"/>
</dbReference>
<dbReference type="Proteomes" id="UP000054498">
    <property type="component" value="Unassembled WGS sequence"/>
</dbReference>
<dbReference type="PANTHER" id="PTHR46609">
    <property type="entry name" value="EXONUCLEASE, PHAGE-TYPE/RECB, C-TERMINAL DOMAIN-CONTAINING PROTEIN"/>
    <property type="match status" value="1"/>
</dbReference>
<evidence type="ECO:0008006" key="3">
    <source>
        <dbReference type="Google" id="ProtNLM"/>
    </source>
</evidence>
<reference evidence="1 2" key="1">
    <citation type="journal article" date="2013" name="BMC Genomics">
        <title>Reconstruction of the lipid metabolism for the microalga Monoraphidium neglectum from its genome sequence reveals characteristics suitable for biofuel production.</title>
        <authorList>
            <person name="Bogen C."/>
            <person name="Al-Dilaimi A."/>
            <person name="Albersmeier A."/>
            <person name="Wichmann J."/>
            <person name="Grundmann M."/>
            <person name="Rupp O."/>
            <person name="Lauersen K.J."/>
            <person name="Blifernez-Klassen O."/>
            <person name="Kalinowski J."/>
            <person name="Goesmann A."/>
            <person name="Mussgnug J.H."/>
            <person name="Kruse O."/>
        </authorList>
    </citation>
    <scope>NUCLEOTIDE SEQUENCE [LARGE SCALE GENOMIC DNA]</scope>
    <source>
        <strain evidence="1 2">SAG 48.87</strain>
    </source>
</reference>
<evidence type="ECO:0000313" key="1">
    <source>
        <dbReference type="EMBL" id="KIY91585.1"/>
    </source>
</evidence>
<dbReference type="SUPFAM" id="SSF52980">
    <property type="entry name" value="Restriction endonuclease-like"/>
    <property type="match status" value="1"/>
</dbReference>